<dbReference type="AlphaFoldDB" id="A0A194VZ03"/>
<dbReference type="Proteomes" id="UP000078559">
    <property type="component" value="Chromosome 4"/>
</dbReference>
<dbReference type="InterPro" id="IPR029063">
    <property type="entry name" value="SAM-dependent_MTases_sf"/>
</dbReference>
<accession>A0A194VZ03</accession>
<gene>
    <name evidence="1" type="ORF">VM1G_03763</name>
</gene>
<evidence type="ECO:0000313" key="2">
    <source>
        <dbReference type="Proteomes" id="UP000078559"/>
    </source>
</evidence>
<dbReference type="Gene3D" id="1.10.10.10">
    <property type="entry name" value="Winged helix-like DNA-binding domain superfamily/Winged helix DNA-binding domain"/>
    <property type="match status" value="1"/>
</dbReference>
<keyword evidence="2" id="KW-1185">Reference proteome</keyword>
<dbReference type="SMR" id="A0A194VZ03"/>
<dbReference type="Gene3D" id="3.40.50.150">
    <property type="entry name" value="Vaccinia Virus protein VP39"/>
    <property type="match status" value="1"/>
</dbReference>
<sequence length="439" mass="47594">MNPLQQIETQAEKLATTAKSLAKQFREAGLDESSTPWGSADFEPPREVDRLRNNMLATMARLQTLLVGPTDFIQQLAHQTQVLACLQWLGEFQVLACIPLDGSMSTKDLADLVNVPGSQLRRVVRLMATTGFLQEPQPGSGQVAHTGLSASFVTNFPNLDAVMLLSGTAAPAALQMSEATQRQLSGFTLSSNTGLPFTTACEQQPRLKRQWSAYLGCVGDTSQVLVDLLDRLDWASLGNVCIVDVDAESIRVAEGLAERHPALRWIVQMNESAAADITSVGGLNPRITVQIRNPQATQTLEDAAVYVLRGTEPDYQSLANWVQIELQSHLNVLRANPNALLLLALQLRPDPGSVDPSVEAVACARDMTVVQLTGDAREMNLKELEELIACVRDSGGRLVVVNKLRSNHCSTIALGIKYRAKAQPLGLITPNSAWSVTSP</sequence>
<dbReference type="OrthoDB" id="2410195at2759"/>
<dbReference type="InterPro" id="IPR036390">
    <property type="entry name" value="WH_DNA-bd_sf"/>
</dbReference>
<reference evidence="1" key="1">
    <citation type="submission" date="2014-12" db="EMBL/GenBank/DDBJ databases">
        <title>Genome Sequence of Valsa Canker Pathogens Uncovers a Specific Adaption of Colonization on Woody Bark.</title>
        <authorList>
            <person name="Yin Z."/>
            <person name="Liu H."/>
            <person name="Gao X."/>
            <person name="Li Z."/>
            <person name="Song N."/>
            <person name="Ke X."/>
            <person name="Dai Q."/>
            <person name="Wu Y."/>
            <person name="Sun Y."/>
            <person name="Xu J.-R."/>
            <person name="Kang Z.K."/>
            <person name="Wang L."/>
            <person name="Huang L."/>
        </authorList>
    </citation>
    <scope>NUCLEOTIDE SEQUENCE [LARGE SCALE GENOMIC DNA]</scope>
    <source>
        <strain evidence="1">03-8</strain>
    </source>
</reference>
<dbReference type="SUPFAM" id="SSF46785">
    <property type="entry name" value="Winged helix' DNA-binding domain"/>
    <property type="match status" value="1"/>
</dbReference>
<protein>
    <submittedName>
        <fullName evidence="1">Sterigmatocystin 8-O-methyltransferase</fullName>
    </submittedName>
</protein>
<dbReference type="PANTHER" id="PTHR43712">
    <property type="entry name" value="PUTATIVE (AFU_ORTHOLOGUE AFUA_4G14580)-RELATED"/>
    <property type="match status" value="1"/>
</dbReference>
<dbReference type="PANTHER" id="PTHR43712:SF15">
    <property type="entry name" value="MONODICTYPHENONE CLUSTER TRANSCRIPTIONAL COACTIVATOR MDPA"/>
    <property type="match status" value="1"/>
</dbReference>
<organism evidence="1 2">
    <name type="scientific">Cytospora mali</name>
    <name type="common">Apple Valsa canker fungus</name>
    <name type="synonym">Valsa mali</name>
    <dbReference type="NCBI Taxonomy" id="578113"/>
    <lineage>
        <taxon>Eukaryota</taxon>
        <taxon>Fungi</taxon>
        <taxon>Dikarya</taxon>
        <taxon>Ascomycota</taxon>
        <taxon>Pezizomycotina</taxon>
        <taxon>Sordariomycetes</taxon>
        <taxon>Sordariomycetidae</taxon>
        <taxon>Diaporthales</taxon>
        <taxon>Cytosporaceae</taxon>
        <taxon>Cytospora</taxon>
    </lineage>
</organism>
<evidence type="ECO:0000313" key="1">
    <source>
        <dbReference type="EMBL" id="KUI69025.1"/>
    </source>
</evidence>
<dbReference type="InterPro" id="IPR036388">
    <property type="entry name" value="WH-like_DNA-bd_sf"/>
</dbReference>
<dbReference type="EMBL" id="CM003101">
    <property type="protein sequence ID" value="KUI69025.1"/>
    <property type="molecule type" value="Genomic_DNA"/>
</dbReference>
<name>A0A194VZ03_CYTMA</name>
<proteinExistence type="predicted"/>